<dbReference type="RefSeq" id="WP_132708455.1">
    <property type="nucleotide sequence ID" value="NZ_JACIGF010000005.1"/>
</dbReference>
<dbReference type="PANTHER" id="PTHR43755:SF1">
    <property type="entry name" value="FAD-DEPENDENT PYRIDINE NUCLEOTIDE-DISULPHIDE OXIDOREDUCTASE"/>
    <property type="match status" value="1"/>
</dbReference>
<dbReference type="OrthoDB" id="9802771at2"/>
<keyword evidence="1" id="KW-0732">Signal</keyword>
<dbReference type="GO" id="GO:0016491">
    <property type="term" value="F:oxidoreductase activity"/>
    <property type="evidence" value="ECO:0007669"/>
    <property type="project" value="InterPro"/>
</dbReference>
<organism evidence="3 4">
    <name type="scientific">Rhodothalassium salexigens DSM 2132</name>
    <dbReference type="NCBI Taxonomy" id="1188247"/>
    <lineage>
        <taxon>Bacteria</taxon>
        <taxon>Pseudomonadati</taxon>
        <taxon>Pseudomonadota</taxon>
        <taxon>Alphaproteobacteria</taxon>
        <taxon>Rhodothalassiales</taxon>
        <taxon>Rhodothalassiaceae</taxon>
        <taxon>Rhodothalassium</taxon>
    </lineage>
</organism>
<dbReference type="AlphaFoldDB" id="A0A4R2PGN0"/>
<name>A0A4R2PGN0_RHOSA</name>
<dbReference type="InterPro" id="IPR023753">
    <property type="entry name" value="FAD/NAD-binding_dom"/>
</dbReference>
<dbReference type="EMBL" id="SLXO01000005">
    <property type="protein sequence ID" value="TCP34529.1"/>
    <property type="molecule type" value="Genomic_DNA"/>
</dbReference>
<evidence type="ECO:0000259" key="2">
    <source>
        <dbReference type="Pfam" id="PF07992"/>
    </source>
</evidence>
<evidence type="ECO:0000313" key="4">
    <source>
        <dbReference type="Proteomes" id="UP000295399"/>
    </source>
</evidence>
<dbReference type="InterPro" id="IPR006311">
    <property type="entry name" value="TAT_signal"/>
</dbReference>
<evidence type="ECO:0000313" key="3">
    <source>
        <dbReference type="EMBL" id="TCP34529.1"/>
    </source>
</evidence>
<feature type="domain" description="FAD/NAD(P)-binding" evidence="2">
    <location>
        <begin position="35"/>
        <end position="143"/>
    </location>
</feature>
<gene>
    <name evidence="3" type="ORF">EV659_105157</name>
</gene>
<dbReference type="InterPro" id="IPR036188">
    <property type="entry name" value="FAD/NAD-bd_sf"/>
</dbReference>
<dbReference type="Gene3D" id="3.50.50.60">
    <property type="entry name" value="FAD/NAD(P)-binding domain"/>
    <property type="match status" value="2"/>
</dbReference>
<protein>
    <submittedName>
        <fullName evidence="3">Pyridine nucleotide-disulfide oxidoreductase</fullName>
    </submittedName>
</protein>
<dbReference type="PRINTS" id="PR00368">
    <property type="entry name" value="FADPNR"/>
</dbReference>
<dbReference type="InParanoid" id="A0A4R2PGN0"/>
<dbReference type="Proteomes" id="UP000295399">
    <property type="component" value="Unassembled WGS sequence"/>
</dbReference>
<evidence type="ECO:0000256" key="1">
    <source>
        <dbReference type="SAM" id="SignalP"/>
    </source>
</evidence>
<reference evidence="3 4" key="1">
    <citation type="submission" date="2019-03" db="EMBL/GenBank/DDBJ databases">
        <title>Genomic Encyclopedia of Type Strains, Phase IV (KMG-IV): sequencing the most valuable type-strain genomes for metagenomic binning, comparative biology and taxonomic classification.</title>
        <authorList>
            <person name="Goeker M."/>
        </authorList>
    </citation>
    <scope>NUCLEOTIDE SEQUENCE [LARGE SCALE GENOMIC DNA]</scope>
    <source>
        <strain evidence="3 4">DSM 2132</strain>
    </source>
</reference>
<dbReference type="Pfam" id="PF07992">
    <property type="entry name" value="Pyr_redox_2"/>
    <property type="match status" value="1"/>
</dbReference>
<feature type="signal peptide" evidence="1">
    <location>
        <begin position="1"/>
        <end position="26"/>
    </location>
</feature>
<proteinExistence type="predicted"/>
<dbReference type="PROSITE" id="PS51318">
    <property type="entry name" value="TAT"/>
    <property type="match status" value="1"/>
</dbReference>
<accession>A0A4R2PGN0</accession>
<dbReference type="PANTHER" id="PTHR43755">
    <property type="match status" value="1"/>
</dbReference>
<keyword evidence="4" id="KW-1185">Reference proteome</keyword>
<feature type="chain" id="PRO_5020974920" evidence="1">
    <location>
        <begin position="27"/>
        <end position="338"/>
    </location>
</feature>
<sequence length="338" mass="34521">MSAPTRRQVAGYLGALAALTAGAAWAPRPSAGRERLVVVGGGPAGAAAALALKRASASVLLVERDPKGLGRAGASAFDRPGGGPGLAALRRAGVEVILDEAVGVHWADQRLALFSGRVLAFDRLFLAPGTAARPEAIPGLDPAARHLWPAAWGSAREARRLSAQLAALPDRPHVILRLPDGLSPRHAVLDRAHHLARRLDRTRPGARLTVLDAATATDDAARWQSLRAAEGGSTAVDWRPAGQGGTVVGVDARRGVVETAAGRLVADAVNFIETQGAGTIARTAGLVDASGWCPTDPHGRSLTHPQAAILGDARKDAARTVAGALRSGLAAAGGALNA</sequence>
<dbReference type="InterPro" id="IPR052541">
    <property type="entry name" value="SQRD"/>
</dbReference>
<comment type="caution">
    <text evidence="3">The sequence shown here is derived from an EMBL/GenBank/DDBJ whole genome shotgun (WGS) entry which is preliminary data.</text>
</comment>
<dbReference type="SUPFAM" id="SSF51905">
    <property type="entry name" value="FAD/NAD(P)-binding domain"/>
    <property type="match status" value="2"/>
</dbReference>